<dbReference type="Gene3D" id="3.40.30.10">
    <property type="entry name" value="Glutaredoxin"/>
    <property type="match status" value="1"/>
</dbReference>
<proteinExistence type="predicted"/>
<dbReference type="SUPFAM" id="SSF52833">
    <property type="entry name" value="Thioredoxin-like"/>
    <property type="match status" value="1"/>
</dbReference>
<protein>
    <submittedName>
        <fullName evidence="1">Thioredoxin family protein</fullName>
    </submittedName>
</protein>
<accession>A0ABQ6DYD9</accession>
<keyword evidence="2" id="KW-1185">Reference proteome</keyword>
<evidence type="ECO:0000313" key="1">
    <source>
        <dbReference type="EMBL" id="GLS90008.1"/>
    </source>
</evidence>
<dbReference type="Pfam" id="PF05768">
    <property type="entry name" value="Glrx-like"/>
    <property type="match status" value="1"/>
</dbReference>
<dbReference type="EMBL" id="BSPQ01000002">
    <property type="protein sequence ID" value="GLS90008.1"/>
    <property type="molecule type" value="Genomic_DNA"/>
</dbReference>
<sequence length="74" mass="8479">MTNCVTFYYTDGCHLCDDAIKLLEQLKLTYQKVDIIEQDRLVTLYATTIPVVENASGSTLNWPFSLQQLQQFTS</sequence>
<dbReference type="Proteomes" id="UP001157353">
    <property type="component" value="Unassembled WGS sequence"/>
</dbReference>
<name>A0ABQ6DYD9_9GAMM</name>
<organism evidence="1 2">
    <name type="scientific">Psychromonas marina</name>
    <dbReference type="NCBI Taxonomy" id="88364"/>
    <lineage>
        <taxon>Bacteria</taxon>
        <taxon>Pseudomonadati</taxon>
        <taxon>Pseudomonadota</taxon>
        <taxon>Gammaproteobacteria</taxon>
        <taxon>Alteromonadales</taxon>
        <taxon>Psychromonadaceae</taxon>
        <taxon>Psychromonas</taxon>
    </lineage>
</organism>
<evidence type="ECO:0000313" key="2">
    <source>
        <dbReference type="Proteomes" id="UP001157353"/>
    </source>
</evidence>
<comment type="caution">
    <text evidence="1">The sequence shown here is derived from an EMBL/GenBank/DDBJ whole genome shotgun (WGS) entry which is preliminary data.</text>
</comment>
<reference evidence="2" key="1">
    <citation type="journal article" date="2019" name="Int. J. Syst. Evol. Microbiol.">
        <title>The Global Catalogue of Microorganisms (GCM) 10K type strain sequencing project: providing services to taxonomists for standard genome sequencing and annotation.</title>
        <authorList>
            <consortium name="The Broad Institute Genomics Platform"/>
            <consortium name="The Broad Institute Genome Sequencing Center for Infectious Disease"/>
            <person name="Wu L."/>
            <person name="Ma J."/>
        </authorList>
    </citation>
    <scope>NUCLEOTIDE SEQUENCE [LARGE SCALE GENOMIC DNA]</scope>
    <source>
        <strain evidence="2">NBRC 103166</strain>
    </source>
</reference>
<dbReference type="RefSeq" id="WP_284203129.1">
    <property type="nucleotide sequence ID" value="NZ_BSPQ01000002.1"/>
</dbReference>
<dbReference type="InterPro" id="IPR036249">
    <property type="entry name" value="Thioredoxin-like_sf"/>
</dbReference>
<dbReference type="InterPro" id="IPR008554">
    <property type="entry name" value="Glutaredoxin-like"/>
</dbReference>
<gene>
    <name evidence="1" type="ORF">GCM10007916_10750</name>
</gene>